<comment type="subunit">
    <text evidence="2">Interacts transiently with the RNA polymerase catalytic core formed by RpoA, RpoB, RpoC and RpoZ (2 alpha, 1 beta, 1 beta' and 1 omega subunit) to form the RNA polymerase holoenzyme that can initiate transcription.</text>
</comment>
<dbReference type="InterPro" id="IPR032710">
    <property type="entry name" value="NTF2-like_dom_sf"/>
</dbReference>
<reference evidence="9 10" key="1">
    <citation type="submission" date="2021-01" db="EMBL/GenBank/DDBJ databases">
        <title>Actinoplanes sp. nov. LDG1-06 isolated from lichen.</title>
        <authorList>
            <person name="Saeng-In P."/>
            <person name="Phongsopitanun W."/>
            <person name="Kanchanasin P."/>
            <person name="Yuki M."/>
            <person name="Kudo T."/>
            <person name="Ohkuma M."/>
            <person name="Tanasupawat S."/>
        </authorList>
    </citation>
    <scope>NUCLEOTIDE SEQUENCE [LARGE SCALE GENOMIC DNA]</scope>
    <source>
        <strain evidence="9 10">LDG1-06</strain>
    </source>
</reference>
<evidence type="ECO:0000256" key="1">
    <source>
        <dbReference type="ARBA" id="ARBA00010641"/>
    </source>
</evidence>
<dbReference type="InterPro" id="IPR013325">
    <property type="entry name" value="RNA_pol_sigma_r2"/>
</dbReference>
<keyword evidence="3" id="KW-0805">Transcription regulation</keyword>
<evidence type="ECO:0000256" key="3">
    <source>
        <dbReference type="ARBA" id="ARBA00023015"/>
    </source>
</evidence>
<comment type="caution">
    <text evidence="9">The sequence shown here is derived from an EMBL/GenBank/DDBJ whole genome shotgun (WGS) entry which is preliminary data.</text>
</comment>
<comment type="similarity">
    <text evidence="1">Belongs to the sigma-70 factor family. ECF subfamily.</text>
</comment>
<dbReference type="Pfam" id="PF08281">
    <property type="entry name" value="Sigma70_r4_2"/>
    <property type="match status" value="1"/>
</dbReference>
<dbReference type="InterPro" id="IPR013324">
    <property type="entry name" value="RNA_pol_sigma_r3/r4-like"/>
</dbReference>
<sequence>MADEARFTEVTGPLRREILGHCYRMLGSAADAEDAVQETFLRAWRGFEGFEGRASARTWLHRIATNVCLRQLEQRARRALPSDLGGPEEDWHRPARAAPERTAWLAPLPVDPAEAAGARQQVRLAFVAALQHLPASQRAVLLLRDVADLPADEVAVALGTTTIAVNSALRRARDRLARTAPDPETMSEPGDGELRTRLRRYVGAFEEADVGALAALLREDVTLEMPPHATWFAGRAAVLGFLGTHVLREPGRFAMLASPMTANGQPTYAMYAREPDGGFTAHALQILDVAADRVRHIHIFLQPDLLPAFGGPVTLPGSRDRNG</sequence>
<dbReference type="InterPro" id="IPR014305">
    <property type="entry name" value="RNA_pol_sigma-G_actinobac"/>
</dbReference>
<gene>
    <name evidence="9" type="ORF">JIG36_05815</name>
</gene>
<evidence type="ECO:0000259" key="8">
    <source>
        <dbReference type="Pfam" id="PF12680"/>
    </source>
</evidence>
<dbReference type="InterPro" id="IPR039425">
    <property type="entry name" value="RNA_pol_sigma-70-like"/>
</dbReference>
<keyword evidence="10" id="KW-1185">Reference proteome</keyword>
<dbReference type="Pfam" id="PF12680">
    <property type="entry name" value="SnoaL_2"/>
    <property type="match status" value="1"/>
</dbReference>
<feature type="domain" description="RNA polymerase sigma-70 region 2" evidence="6">
    <location>
        <begin position="15"/>
        <end position="78"/>
    </location>
</feature>
<dbReference type="SUPFAM" id="SSF88659">
    <property type="entry name" value="Sigma3 and sigma4 domains of RNA polymerase sigma factors"/>
    <property type="match status" value="1"/>
</dbReference>
<dbReference type="Gene3D" id="1.10.1740.10">
    <property type="match status" value="1"/>
</dbReference>
<evidence type="ECO:0000256" key="5">
    <source>
        <dbReference type="ARBA" id="ARBA00023163"/>
    </source>
</evidence>
<keyword evidence="9" id="KW-0808">Transferase</keyword>
<evidence type="ECO:0000259" key="7">
    <source>
        <dbReference type="Pfam" id="PF08281"/>
    </source>
</evidence>
<keyword evidence="5" id="KW-0804">Transcription</keyword>
<name>A0ABS2A5G4_9ACTN</name>
<dbReference type="InterPro" id="IPR007627">
    <property type="entry name" value="RNA_pol_sigma70_r2"/>
</dbReference>
<dbReference type="EC" id="2.7.7.6" evidence="9"/>
<dbReference type="SUPFAM" id="SSF54427">
    <property type="entry name" value="NTF2-like"/>
    <property type="match status" value="1"/>
</dbReference>
<dbReference type="InterPro" id="IPR036388">
    <property type="entry name" value="WH-like_DNA-bd_sf"/>
</dbReference>
<feature type="domain" description="SnoaL-like" evidence="8">
    <location>
        <begin position="198"/>
        <end position="295"/>
    </location>
</feature>
<dbReference type="NCBIfam" id="TIGR02937">
    <property type="entry name" value="sigma70-ECF"/>
    <property type="match status" value="1"/>
</dbReference>
<protein>
    <submittedName>
        <fullName evidence="9">RNA polymerase subunit sigma-70</fullName>
        <ecNumber evidence="9">2.7.7.6</ecNumber>
    </submittedName>
</protein>
<dbReference type="InterPro" id="IPR013249">
    <property type="entry name" value="RNA_pol_sigma70_r4_t2"/>
</dbReference>
<dbReference type="InterPro" id="IPR037401">
    <property type="entry name" value="SnoaL-like"/>
</dbReference>
<accession>A0ABS2A5G4</accession>
<proteinExistence type="inferred from homology"/>
<keyword evidence="9" id="KW-0548">Nucleotidyltransferase</keyword>
<dbReference type="SUPFAM" id="SSF88946">
    <property type="entry name" value="Sigma2 domain of RNA polymerase sigma factors"/>
    <property type="match status" value="1"/>
</dbReference>
<evidence type="ECO:0000256" key="4">
    <source>
        <dbReference type="ARBA" id="ARBA00023082"/>
    </source>
</evidence>
<organism evidence="9 10">
    <name type="scientific">Paractinoplanes ovalisporus</name>
    <dbReference type="NCBI Taxonomy" id="2810368"/>
    <lineage>
        <taxon>Bacteria</taxon>
        <taxon>Bacillati</taxon>
        <taxon>Actinomycetota</taxon>
        <taxon>Actinomycetes</taxon>
        <taxon>Micromonosporales</taxon>
        <taxon>Micromonosporaceae</taxon>
        <taxon>Paractinoplanes</taxon>
    </lineage>
</organism>
<dbReference type="EMBL" id="JAENHP010000001">
    <property type="protein sequence ID" value="MBM2615076.1"/>
    <property type="molecule type" value="Genomic_DNA"/>
</dbReference>
<dbReference type="Pfam" id="PF04542">
    <property type="entry name" value="Sigma70_r2"/>
    <property type="match status" value="1"/>
</dbReference>
<dbReference type="PANTHER" id="PTHR43133:SF65">
    <property type="entry name" value="ECF RNA POLYMERASE SIGMA FACTOR SIGG"/>
    <property type="match status" value="1"/>
</dbReference>
<evidence type="ECO:0000313" key="9">
    <source>
        <dbReference type="EMBL" id="MBM2615076.1"/>
    </source>
</evidence>
<dbReference type="InterPro" id="IPR014284">
    <property type="entry name" value="RNA_pol_sigma-70_dom"/>
</dbReference>
<evidence type="ECO:0000259" key="6">
    <source>
        <dbReference type="Pfam" id="PF04542"/>
    </source>
</evidence>
<dbReference type="NCBIfam" id="TIGR02960">
    <property type="entry name" value="SigX5"/>
    <property type="match status" value="1"/>
</dbReference>
<dbReference type="Proteomes" id="UP000632138">
    <property type="component" value="Unassembled WGS sequence"/>
</dbReference>
<evidence type="ECO:0000313" key="10">
    <source>
        <dbReference type="Proteomes" id="UP000632138"/>
    </source>
</evidence>
<dbReference type="Gene3D" id="3.10.450.50">
    <property type="match status" value="1"/>
</dbReference>
<keyword evidence="4" id="KW-0731">Sigma factor</keyword>
<evidence type="ECO:0000256" key="2">
    <source>
        <dbReference type="ARBA" id="ARBA00011344"/>
    </source>
</evidence>
<dbReference type="GO" id="GO:0003899">
    <property type="term" value="F:DNA-directed RNA polymerase activity"/>
    <property type="evidence" value="ECO:0007669"/>
    <property type="project" value="UniProtKB-EC"/>
</dbReference>
<feature type="domain" description="RNA polymerase sigma factor 70 region 4 type 2" evidence="7">
    <location>
        <begin position="124"/>
        <end position="176"/>
    </location>
</feature>
<dbReference type="NCBIfam" id="NF006089">
    <property type="entry name" value="PRK08241.1"/>
    <property type="match status" value="1"/>
</dbReference>
<dbReference type="Gene3D" id="1.10.10.10">
    <property type="entry name" value="Winged helix-like DNA-binding domain superfamily/Winged helix DNA-binding domain"/>
    <property type="match status" value="1"/>
</dbReference>
<dbReference type="PANTHER" id="PTHR43133">
    <property type="entry name" value="RNA POLYMERASE ECF-TYPE SIGMA FACTO"/>
    <property type="match status" value="1"/>
</dbReference>